<dbReference type="Proteomes" id="UP000050465">
    <property type="component" value="Unassembled WGS sequence"/>
</dbReference>
<gene>
    <name evidence="1" type="ORF">HLUCCA11_10095</name>
</gene>
<evidence type="ECO:0000313" key="2">
    <source>
        <dbReference type="Proteomes" id="UP000050465"/>
    </source>
</evidence>
<dbReference type="AlphaFoldDB" id="A0A0P8DGJ0"/>
<dbReference type="STRING" id="1666911.HLUCCA11_10095"/>
<sequence>MDDWLRDLQEILNSTAQNSSQWLGNLSKEADQAVDKWLEASEENFQEIQAALDPALSEISDSLEEMLDASTLFVDQQLTPWLEEVTAPISCTVNPWLQNHPTCIGCKHYHGATYGDSMLVCGMHPYGPEDTFCSDKESIWPVPPE</sequence>
<protein>
    <submittedName>
        <fullName evidence="1">Uncharacterized protein</fullName>
    </submittedName>
</protein>
<organism evidence="1 2">
    <name type="scientific">Phormidesmis priestleyi Ana</name>
    <dbReference type="NCBI Taxonomy" id="1666911"/>
    <lineage>
        <taxon>Bacteria</taxon>
        <taxon>Bacillati</taxon>
        <taxon>Cyanobacteriota</taxon>
        <taxon>Cyanophyceae</taxon>
        <taxon>Leptolyngbyales</taxon>
        <taxon>Leptolyngbyaceae</taxon>
        <taxon>Phormidesmis</taxon>
    </lineage>
</organism>
<accession>A0A0P8DGJ0</accession>
<proteinExistence type="predicted"/>
<dbReference type="EMBL" id="LJZR01000011">
    <property type="protein sequence ID" value="KPQ35592.1"/>
    <property type="molecule type" value="Genomic_DNA"/>
</dbReference>
<comment type="caution">
    <text evidence="1">The sequence shown here is derived from an EMBL/GenBank/DDBJ whole genome shotgun (WGS) entry which is preliminary data.</text>
</comment>
<name>A0A0P8DGJ0_9CYAN</name>
<reference evidence="1 2" key="1">
    <citation type="submission" date="2015-09" db="EMBL/GenBank/DDBJ databases">
        <title>Identification and resolution of microdiversity through metagenomic sequencing of parallel consortia.</title>
        <authorList>
            <person name="Nelson W.C."/>
            <person name="Romine M.F."/>
            <person name="Lindemann S.R."/>
        </authorList>
    </citation>
    <scope>NUCLEOTIDE SEQUENCE [LARGE SCALE GENOMIC DNA]</scope>
    <source>
        <strain evidence="1">Ana</strain>
    </source>
</reference>
<evidence type="ECO:0000313" key="1">
    <source>
        <dbReference type="EMBL" id="KPQ35592.1"/>
    </source>
</evidence>